<evidence type="ECO:0000256" key="1">
    <source>
        <dbReference type="ARBA" id="ARBA00010574"/>
    </source>
</evidence>
<reference evidence="3" key="1">
    <citation type="submission" date="2016-10" db="EMBL/GenBank/DDBJ databases">
        <authorList>
            <person name="Varghese N."/>
            <person name="Submissions S."/>
        </authorList>
    </citation>
    <scope>NUCLEOTIDE SEQUENCE [LARGE SCALE GENOMIC DNA]</scope>
    <source>
        <strain evidence="3">ATCC 43811</strain>
    </source>
</reference>
<dbReference type="Proteomes" id="UP000240042">
    <property type="component" value="Unassembled WGS sequence"/>
</dbReference>
<dbReference type="SUPFAM" id="SSF81301">
    <property type="entry name" value="Nucleotidyltransferase"/>
    <property type="match status" value="1"/>
</dbReference>
<proteinExistence type="inferred from homology"/>
<dbReference type="InterPro" id="IPR043519">
    <property type="entry name" value="NT_sf"/>
</dbReference>
<dbReference type="GO" id="GO:0017148">
    <property type="term" value="P:negative regulation of translation"/>
    <property type="evidence" value="ECO:0007669"/>
    <property type="project" value="TreeGrafter"/>
</dbReference>
<dbReference type="EMBL" id="FOKY01000001">
    <property type="protein sequence ID" value="SFB71680.1"/>
    <property type="molecule type" value="Genomic_DNA"/>
</dbReference>
<dbReference type="STRING" id="34097.SAMN02745150_00442"/>
<dbReference type="RefSeq" id="WP_092318031.1">
    <property type="nucleotide sequence ID" value="NZ_FOKY01000001.1"/>
</dbReference>
<dbReference type="Pfam" id="PF02410">
    <property type="entry name" value="RsfS"/>
    <property type="match status" value="1"/>
</dbReference>
<comment type="similarity">
    <text evidence="1">Belongs to the Iojap/RsfS family.</text>
</comment>
<dbReference type="InterPro" id="IPR004394">
    <property type="entry name" value="Iojap/RsfS/C7orf30"/>
</dbReference>
<dbReference type="NCBIfam" id="TIGR00090">
    <property type="entry name" value="rsfS_iojap_ybeB"/>
    <property type="match status" value="1"/>
</dbReference>
<evidence type="ECO:0000313" key="3">
    <source>
        <dbReference type="Proteomes" id="UP000240042"/>
    </source>
</evidence>
<gene>
    <name evidence="2" type="ORF">SAMN02745150_00442</name>
</gene>
<dbReference type="Gene3D" id="3.30.460.10">
    <property type="entry name" value="Beta Polymerase, domain 2"/>
    <property type="match status" value="1"/>
</dbReference>
<dbReference type="PANTHER" id="PTHR21043">
    <property type="entry name" value="IOJAP SUPERFAMILY ORTHOLOG"/>
    <property type="match status" value="1"/>
</dbReference>
<protein>
    <submittedName>
        <fullName evidence="2">Ribosomal silencing factor during starvation</fullName>
    </submittedName>
</protein>
<evidence type="ECO:0000313" key="2">
    <source>
        <dbReference type="EMBL" id="SFB71680.1"/>
    </source>
</evidence>
<name>A0A1I1DFY9_BREAD</name>
<dbReference type="GO" id="GO:0090071">
    <property type="term" value="P:negative regulation of ribosome biogenesis"/>
    <property type="evidence" value="ECO:0007669"/>
    <property type="project" value="TreeGrafter"/>
</dbReference>
<dbReference type="PANTHER" id="PTHR21043:SF0">
    <property type="entry name" value="MITOCHONDRIAL ASSEMBLY OF RIBOSOMAL LARGE SUBUNIT PROTEIN 1"/>
    <property type="match status" value="1"/>
</dbReference>
<organism evidence="2 3">
    <name type="scientific">Brevinema andersonii</name>
    <dbReference type="NCBI Taxonomy" id="34097"/>
    <lineage>
        <taxon>Bacteria</taxon>
        <taxon>Pseudomonadati</taxon>
        <taxon>Spirochaetota</taxon>
        <taxon>Spirochaetia</taxon>
        <taxon>Brevinematales</taxon>
        <taxon>Brevinemataceae</taxon>
        <taxon>Brevinema</taxon>
    </lineage>
</organism>
<dbReference type="OrthoDB" id="9793681at2"/>
<sequence length="151" mass="17254">MTQELQVLSEQLKKECERLTMTDIIIYDVKGISPLTDVVVIATADHFLQLEAARRSLSQIAKQAGFKLQNPTEDYSEGWLAMDFSDLVVHILVPEKRDFYDLDSLMSNIKQIRNIPDFSSEDLNDGSPAPLTHKQLRKLKDSLDIFNEDEL</sequence>
<keyword evidence="3" id="KW-1185">Reference proteome</keyword>
<dbReference type="GO" id="GO:0043023">
    <property type="term" value="F:ribosomal large subunit binding"/>
    <property type="evidence" value="ECO:0007669"/>
    <property type="project" value="TreeGrafter"/>
</dbReference>
<dbReference type="AlphaFoldDB" id="A0A1I1DFY9"/>
<accession>A0A1I1DFY9</accession>